<keyword evidence="3" id="KW-1185">Reference proteome</keyword>
<evidence type="ECO:0000256" key="1">
    <source>
        <dbReference type="SAM" id="Phobius"/>
    </source>
</evidence>
<dbReference type="EMBL" id="JBHTON010000036">
    <property type="protein sequence ID" value="MFD1485748.1"/>
    <property type="molecule type" value="Genomic_DNA"/>
</dbReference>
<proteinExistence type="predicted"/>
<accession>A0ABW4E952</accession>
<keyword evidence="1" id="KW-0472">Membrane</keyword>
<reference evidence="3" key="1">
    <citation type="journal article" date="2019" name="Int. J. Syst. Evol. Microbiol.">
        <title>The Global Catalogue of Microorganisms (GCM) 10K type strain sequencing project: providing services to taxonomists for standard genome sequencing and annotation.</title>
        <authorList>
            <consortium name="The Broad Institute Genomics Platform"/>
            <consortium name="The Broad Institute Genome Sequencing Center for Infectious Disease"/>
            <person name="Wu L."/>
            <person name="Ma J."/>
        </authorList>
    </citation>
    <scope>NUCLEOTIDE SEQUENCE [LARGE SCALE GENOMIC DNA]</scope>
    <source>
        <strain evidence="3">CCM 8903</strain>
    </source>
</reference>
<keyword evidence="1" id="KW-0812">Transmembrane</keyword>
<sequence length="55" mass="6375">MAWGKLHPSVYWLYPLVISPTRNVVGMLLSLGGPVLMQIRLEQLVRVKMAWRRRG</sequence>
<keyword evidence="1" id="KW-1133">Transmembrane helix</keyword>
<organism evidence="2 3">
    <name type="scientific">Lacticaseibacillus baoqingensis</name>
    <dbReference type="NCBI Taxonomy" id="2486013"/>
    <lineage>
        <taxon>Bacteria</taxon>
        <taxon>Bacillati</taxon>
        <taxon>Bacillota</taxon>
        <taxon>Bacilli</taxon>
        <taxon>Lactobacillales</taxon>
        <taxon>Lactobacillaceae</taxon>
        <taxon>Lacticaseibacillus</taxon>
    </lineage>
</organism>
<gene>
    <name evidence="2" type="ORF">ACFQ5J_10945</name>
</gene>
<dbReference type="Proteomes" id="UP001597252">
    <property type="component" value="Unassembled WGS sequence"/>
</dbReference>
<protein>
    <submittedName>
        <fullName evidence="2">Uncharacterized protein</fullName>
    </submittedName>
</protein>
<dbReference type="RefSeq" id="WP_164508603.1">
    <property type="nucleotide sequence ID" value="NZ_JBHTON010000036.1"/>
</dbReference>
<evidence type="ECO:0000313" key="2">
    <source>
        <dbReference type="EMBL" id="MFD1485748.1"/>
    </source>
</evidence>
<comment type="caution">
    <text evidence="2">The sequence shown here is derived from an EMBL/GenBank/DDBJ whole genome shotgun (WGS) entry which is preliminary data.</text>
</comment>
<evidence type="ECO:0000313" key="3">
    <source>
        <dbReference type="Proteomes" id="UP001597252"/>
    </source>
</evidence>
<name>A0ABW4E952_9LACO</name>
<feature type="transmembrane region" description="Helical" evidence="1">
    <location>
        <begin position="12"/>
        <end position="36"/>
    </location>
</feature>